<name>A0A9Q0Y309_9SAUR</name>
<keyword evidence="4" id="KW-0158">Chromosome</keyword>
<dbReference type="EMBL" id="JAPFRF010000002">
    <property type="protein sequence ID" value="KAJ7341459.1"/>
    <property type="molecule type" value="Genomic_DNA"/>
</dbReference>
<dbReference type="Proteomes" id="UP001142489">
    <property type="component" value="Unassembled WGS sequence"/>
</dbReference>
<dbReference type="GO" id="GO:0005634">
    <property type="term" value="C:nucleus"/>
    <property type="evidence" value="ECO:0007669"/>
    <property type="project" value="UniProtKB-SubCell"/>
</dbReference>
<dbReference type="Gene3D" id="1.20.5.170">
    <property type="match status" value="1"/>
</dbReference>
<feature type="domain" description="RecF/RecN/SMC N-terminal" evidence="17">
    <location>
        <begin position="111"/>
        <end position="1130"/>
    </location>
</feature>
<dbReference type="PANTHER" id="PTHR19306:SF6">
    <property type="entry name" value="STRUCTURAL MAINTENANCE OF CHROMOSOMES PROTEIN 6"/>
    <property type="match status" value="1"/>
</dbReference>
<keyword evidence="7" id="KW-0067">ATP-binding</keyword>
<dbReference type="AlphaFoldDB" id="A0A9Q0Y309"/>
<dbReference type="FunFam" id="3.40.50.300:FF:003232">
    <property type="entry name" value="Structural maintenance of chromosomes 6, gene 1"/>
    <property type="match status" value="1"/>
</dbReference>
<evidence type="ECO:0000256" key="13">
    <source>
        <dbReference type="ARBA" id="ARBA00064605"/>
    </source>
</evidence>
<evidence type="ECO:0000256" key="16">
    <source>
        <dbReference type="SAM" id="MobiDB-lite"/>
    </source>
</evidence>
<comment type="similarity">
    <text evidence="3">Belongs to the SMC family. SMC6 subfamily.</text>
</comment>
<dbReference type="GO" id="GO:0030915">
    <property type="term" value="C:Smc5-Smc6 complex"/>
    <property type="evidence" value="ECO:0007669"/>
    <property type="project" value="TreeGrafter"/>
</dbReference>
<feature type="coiled-coil region" evidence="15">
    <location>
        <begin position="723"/>
        <end position="977"/>
    </location>
</feature>
<evidence type="ECO:0000256" key="12">
    <source>
        <dbReference type="ARBA" id="ARBA00053909"/>
    </source>
</evidence>
<gene>
    <name evidence="18" type="ORF">JRQ81_005573</name>
</gene>
<comment type="function">
    <text evidence="12">Core component of the SMC5-SMC6 complex, a complex involved in repair of DNA double-strand breaks by homologous recombination. The complex may promote sister chromatid homologous recombination by recruiting the SMC1-SMC3 cohesin complex to double-strand breaks. The complex is required for telomere maintenance via recombination and mediates sumoylation of shelterin complex (telosome) components.</text>
</comment>
<feature type="region of interest" description="Disordered" evidence="16">
    <location>
        <begin position="60"/>
        <end position="101"/>
    </location>
</feature>
<comment type="caution">
    <text evidence="18">The sequence shown here is derived from an EMBL/GenBank/DDBJ whole genome shotgun (WGS) entry which is preliminary data.</text>
</comment>
<evidence type="ECO:0000256" key="6">
    <source>
        <dbReference type="ARBA" id="ARBA00022763"/>
    </source>
</evidence>
<dbReference type="Gene3D" id="1.10.287.1490">
    <property type="match status" value="1"/>
</dbReference>
<reference evidence="18" key="1">
    <citation type="journal article" date="2023" name="DNA Res.">
        <title>Chromosome-level genome assembly of Phrynocephalus forsythii using third-generation DNA sequencing and Hi-C analysis.</title>
        <authorList>
            <person name="Qi Y."/>
            <person name="Zhao W."/>
            <person name="Zhao Y."/>
            <person name="Niu C."/>
            <person name="Cao S."/>
            <person name="Zhang Y."/>
        </authorList>
    </citation>
    <scope>NUCLEOTIDE SEQUENCE</scope>
    <source>
        <tissue evidence="18">Muscle</tissue>
    </source>
</reference>
<evidence type="ECO:0000256" key="2">
    <source>
        <dbReference type="ARBA" id="ARBA00004286"/>
    </source>
</evidence>
<feature type="coiled-coil region" evidence="15">
    <location>
        <begin position="374"/>
        <end position="535"/>
    </location>
</feature>
<dbReference type="Pfam" id="PF02463">
    <property type="entry name" value="SMC_N"/>
    <property type="match status" value="1"/>
</dbReference>
<dbReference type="InterPro" id="IPR027417">
    <property type="entry name" value="P-loop_NTPase"/>
</dbReference>
<evidence type="ECO:0000313" key="18">
    <source>
        <dbReference type="EMBL" id="KAJ7341459.1"/>
    </source>
</evidence>
<dbReference type="SUPFAM" id="SSF52540">
    <property type="entry name" value="P-loop containing nucleoside triphosphate hydrolases"/>
    <property type="match status" value="2"/>
</dbReference>
<dbReference type="PANTHER" id="PTHR19306">
    <property type="entry name" value="STRUCTURAL MAINTENANCE OF CHROMOSOMES 5,6 SMC5, SMC6"/>
    <property type="match status" value="1"/>
</dbReference>
<dbReference type="GO" id="GO:0003684">
    <property type="term" value="F:damaged DNA binding"/>
    <property type="evidence" value="ECO:0007669"/>
    <property type="project" value="TreeGrafter"/>
</dbReference>
<keyword evidence="5" id="KW-0547">Nucleotide-binding</keyword>
<keyword evidence="6" id="KW-0227">DNA damage</keyword>
<dbReference type="Gene3D" id="3.40.50.300">
    <property type="entry name" value="P-loop containing nucleotide triphosphate hydrolases"/>
    <property type="match status" value="2"/>
</dbReference>
<sequence>MRPWPSRKLTLCGRGRSRGAGFCAGVFSSRRLHFRPPEAEGRRRRRGRRGLLSALMAKRKEGSFSTPVSNKRPRQEFRDGSDDNSDEDEWSHLQNESSNNSQLVSGEVGIIESIKLKNFMCHSMLGPFEFGSNVNFIVGNNGSGKSAVLTALIVGLGGKALVTNRGTSLKVFVKNGQSSADVTITLRNRGEDAFKPEQYGSSITINQHITLEGHRSYKLKSSSGSIISSKKEELTAILDHFNIQVDNPVSVLTQEMSKQFLQSKNEGDKYKFFMKATQLEQMKEDYKYIMETKERTKEQIEKGGQFLEELRKQYMEKKEHYRSIAALSEMQNELKELSHQMAWAMVRDTEKDMKTSRDDIGVQEAKTEKFVEKVKEWKAKVNVAEERHKTMQEKLEKITEEVQTLQPSCTSSKTDVQAKRKAYNDAEAAHNRSQAELRRLAKDHEQLCRKIDELKRSAERMSEPERLERQRKIETLKEQLKILHDQDESIGYQIRQYQQAVSAWKEDIARLKKEETELKQVADLKQRQLKELKDSKTNRLIRFGPYFPDLCAAIERAHQQKQFKYKPIGPIGAFIHLKDAELALAVESCLKNLVLAFCCDNHKDERLLQELMSKFCQPGFRPQIIVNRFRNNIYDVRSRAVVHPDFPSVLTALDIDNAVVANCLIDMRSIETVLLIKNNQEARRVMQQNKPPRNCKEAFTAKGDQVFERRYYSSENTSSRFLSRDVEADISQLEKDVESKKANLLRLQQQICSLEGEIRENNRQLTGHHQHKKDLQIKVRKINLEIVDLQNVEEQQSVVISTLEEELQDNRLKMEAVKEGLSKQKEKMEELRCGLQEAEQKLATIKEKIQQIQEEAAPVQDGLNQADYELETSKNNLHHYEEKERTHLKSIQSLKNQLATKEKALEEMVAKASEIHPERIEVERTIKSLDTEMNRLREKINSEREHTGDREEIIRQLQEAKEKYQSAEGEVKNLKKFIKLLDEVMNQRYKTYVYFRRSLTMRCKCYFDSLLNQRSYSGRIEFDHKNEKLSITVQTGEGNMAALDDMKSLSGGERSFSTVCFMLSLWSIAESPFRCLDEFDVFMDMVNRRIAMDMMLKMADSQRYRQFILLTPQNMSSLPTSRLIRIFRMQDPERGQTTLSFRRNGDENGEDEEQVP</sequence>
<evidence type="ECO:0000256" key="7">
    <source>
        <dbReference type="ARBA" id="ARBA00022840"/>
    </source>
</evidence>
<evidence type="ECO:0000256" key="3">
    <source>
        <dbReference type="ARBA" id="ARBA00006793"/>
    </source>
</evidence>
<evidence type="ECO:0000256" key="9">
    <source>
        <dbReference type="ARBA" id="ARBA00023172"/>
    </source>
</evidence>
<evidence type="ECO:0000256" key="15">
    <source>
        <dbReference type="SAM" id="Coils"/>
    </source>
</evidence>
<protein>
    <recommendedName>
        <fullName evidence="14">Structural maintenance of chromosomes protein 6</fullName>
    </recommendedName>
</protein>
<evidence type="ECO:0000313" key="19">
    <source>
        <dbReference type="Proteomes" id="UP001142489"/>
    </source>
</evidence>
<comment type="subcellular location">
    <subcellularLocation>
        <location evidence="2">Chromosome</location>
    </subcellularLocation>
    <subcellularLocation>
        <location evidence="1">Nucleus</location>
    </subcellularLocation>
</comment>
<evidence type="ECO:0000256" key="14">
    <source>
        <dbReference type="ARBA" id="ARBA00069480"/>
    </source>
</evidence>
<dbReference type="SUPFAM" id="SSF57997">
    <property type="entry name" value="Tropomyosin"/>
    <property type="match status" value="1"/>
</dbReference>
<keyword evidence="8 15" id="KW-0175">Coiled coil</keyword>
<dbReference type="GO" id="GO:0003697">
    <property type="term" value="F:single-stranded DNA binding"/>
    <property type="evidence" value="ECO:0007669"/>
    <property type="project" value="TreeGrafter"/>
</dbReference>
<evidence type="ECO:0000256" key="1">
    <source>
        <dbReference type="ARBA" id="ARBA00004123"/>
    </source>
</evidence>
<evidence type="ECO:0000256" key="11">
    <source>
        <dbReference type="ARBA" id="ARBA00023242"/>
    </source>
</evidence>
<keyword evidence="11" id="KW-0539">Nucleus</keyword>
<evidence type="ECO:0000259" key="17">
    <source>
        <dbReference type="Pfam" id="PF02463"/>
    </source>
</evidence>
<dbReference type="FunFam" id="3.40.50.300:FF:000959">
    <property type="entry name" value="structural maintenance of chromosomes protein 6"/>
    <property type="match status" value="1"/>
</dbReference>
<feature type="region of interest" description="Disordered" evidence="16">
    <location>
        <begin position="1135"/>
        <end position="1156"/>
    </location>
</feature>
<accession>A0A9Q0Y309</accession>
<dbReference type="InterPro" id="IPR003395">
    <property type="entry name" value="RecF/RecN/SMC_N"/>
</dbReference>
<evidence type="ECO:0000256" key="5">
    <source>
        <dbReference type="ARBA" id="ARBA00022741"/>
    </source>
</evidence>
<keyword evidence="10" id="KW-0234">DNA repair</keyword>
<evidence type="ECO:0000256" key="4">
    <source>
        <dbReference type="ARBA" id="ARBA00022454"/>
    </source>
</evidence>
<keyword evidence="9" id="KW-0233">DNA recombination</keyword>
<evidence type="ECO:0000256" key="8">
    <source>
        <dbReference type="ARBA" id="ARBA00023054"/>
    </source>
</evidence>
<proteinExistence type="inferred from homology"/>
<feature type="compositionally biased region" description="Acidic residues" evidence="16">
    <location>
        <begin position="1147"/>
        <end position="1156"/>
    </location>
</feature>
<organism evidence="18 19">
    <name type="scientific">Phrynocephalus forsythii</name>
    <dbReference type="NCBI Taxonomy" id="171643"/>
    <lineage>
        <taxon>Eukaryota</taxon>
        <taxon>Metazoa</taxon>
        <taxon>Chordata</taxon>
        <taxon>Craniata</taxon>
        <taxon>Vertebrata</taxon>
        <taxon>Euteleostomi</taxon>
        <taxon>Lepidosauria</taxon>
        <taxon>Squamata</taxon>
        <taxon>Bifurcata</taxon>
        <taxon>Unidentata</taxon>
        <taxon>Episquamata</taxon>
        <taxon>Toxicofera</taxon>
        <taxon>Iguania</taxon>
        <taxon>Acrodonta</taxon>
        <taxon>Agamidae</taxon>
        <taxon>Agaminae</taxon>
        <taxon>Phrynocephalus</taxon>
    </lineage>
</organism>
<dbReference type="OrthoDB" id="10072614at2759"/>
<dbReference type="GO" id="GO:0005524">
    <property type="term" value="F:ATP binding"/>
    <property type="evidence" value="ECO:0007669"/>
    <property type="project" value="UniProtKB-KW"/>
</dbReference>
<evidence type="ECO:0000256" key="10">
    <source>
        <dbReference type="ARBA" id="ARBA00023204"/>
    </source>
</evidence>
<keyword evidence="19" id="KW-1185">Reference proteome</keyword>
<dbReference type="GO" id="GO:0000724">
    <property type="term" value="P:double-strand break repair via homologous recombination"/>
    <property type="evidence" value="ECO:0007669"/>
    <property type="project" value="TreeGrafter"/>
</dbReference>
<dbReference type="GO" id="GO:0035861">
    <property type="term" value="C:site of double-strand break"/>
    <property type="evidence" value="ECO:0007669"/>
    <property type="project" value="TreeGrafter"/>
</dbReference>
<comment type="subunit">
    <text evidence="13">Forms a heterodimer with smc5. Component of the SMC5-SMC6 complex which consists at least of smc5, smc6, nsmce2, nsmce1 and nsmce4a.</text>
</comment>
<feature type="compositionally biased region" description="Polar residues" evidence="16">
    <location>
        <begin position="92"/>
        <end position="101"/>
    </location>
</feature>